<dbReference type="EMBL" id="JYDI01006042">
    <property type="protein sequence ID" value="KRY03959.1"/>
    <property type="molecule type" value="Genomic_DNA"/>
</dbReference>
<evidence type="ECO:0000313" key="1">
    <source>
        <dbReference type="EMBL" id="KRY03959.1"/>
    </source>
</evidence>
<accession>A0A0V0YUH3</accession>
<dbReference type="AlphaFoldDB" id="A0A0V0YUH3"/>
<organism evidence="1 2">
    <name type="scientific">Trichinella britovi</name>
    <name type="common">Parasitic roundworm</name>
    <dbReference type="NCBI Taxonomy" id="45882"/>
    <lineage>
        <taxon>Eukaryota</taxon>
        <taxon>Metazoa</taxon>
        <taxon>Ecdysozoa</taxon>
        <taxon>Nematoda</taxon>
        <taxon>Enoplea</taxon>
        <taxon>Dorylaimia</taxon>
        <taxon>Trichinellida</taxon>
        <taxon>Trichinellidae</taxon>
        <taxon>Trichinella</taxon>
    </lineage>
</organism>
<dbReference type="Proteomes" id="UP000054653">
    <property type="component" value="Unassembled WGS sequence"/>
</dbReference>
<sequence length="47" mass="5283">LEGARSPSEAKRHPCKLEQTHTRSWRGSCFLFIVHIGGNLPKSTLHV</sequence>
<name>A0A0V0YUH3_TRIBR</name>
<evidence type="ECO:0000313" key="2">
    <source>
        <dbReference type="Proteomes" id="UP000054653"/>
    </source>
</evidence>
<protein>
    <submittedName>
        <fullName evidence="1">Uncharacterized protein</fullName>
    </submittedName>
</protein>
<comment type="caution">
    <text evidence="1">The sequence shown here is derived from an EMBL/GenBank/DDBJ whole genome shotgun (WGS) entry which is preliminary data.</text>
</comment>
<gene>
    <name evidence="1" type="ORF">T03_2551</name>
</gene>
<reference evidence="1 2" key="1">
    <citation type="submission" date="2015-01" db="EMBL/GenBank/DDBJ databases">
        <title>Evolution of Trichinella species and genotypes.</title>
        <authorList>
            <person name="Korhonen P.K."/>
            <person name="Edoardo P."/>
            <person name="Giuseppe L.R."/>
            <person name="Gasser R.B."/>
        </authorList>
    </citation>
    <scope>NUCLEOTIDE SEQUENCE [LARGE SCALE GENOMIC DNA]</scope>
    <source>
        <strain evidence="1">ISS120</strain>
    </source>
</reference>
<feature type="non-terminal residue" evidence="1">
    <location>
        <position position="1"/>
    </location>
</feature>
<keyword evidence="2" id="KW-1185">Reference proteome</keyword>
<proteinExistence type="predicted"/>